<dbReference type="FunFam" id="3.10.50.40:FF:000006">
    <property type="entry name" value="Peptidyl-prolyl cis-trans isomerase"/>
    <property type="match status" value="1"/>
</dbReference>
<sequence>MSLFGLPEEDEEQFMPTGGSSGLATIFGASKAMDKSGNSSFQYKAPTQPKKQKKGSGSGPETHQLLAAAAVDTQKHVDGKYVPQGKIGVCVLGLHSAKDYKLLLYVTQSKHITSAKIEASFAFTVQRNHYASFYDDQRQAWSLHFASEEDAVKLAKEVAVCKALTAGSSVSLIKQDLVVGEGPAVDKGDSVDVKYTGWLFENGIGKKFDGNTDSDKSFKFKVGKGKVIKGWDEGMVGMTKGGKRILVISPALAYGSQGVKDRIPPGAVLVFEVELRKLKLGKETRGRGRHGNVSILSHTRPQFTSPSSRLSLSPLSLSLSVCVCVCNNSRLEPPPPSPPTSRERGGSVKEMTQSFEDHLTAPSEETEENQRSKLLSKMSRLGGQAILPPGTMPTHHVEAEEQPAAPAASQPGMMTSQPGMMTSHPGMMTSQPGMMAGQPGMMTGQTGMMAGQTGMMTGMMGGQTGLMGGGQQPGMMNGGMMGGGMMSQQLALYNPHQSRPPFMNQGPYGPQVRPQWDGARGRGWTHTDGPRLPNHAHTCPNSHAPHCPTQQPTAQDAASATLLSETKHQTTEVRAELGKLSGKVDELHSKLDKLREEGPGGGALVPASRHTPNMEAAVLLHNIQRIMQASYQLHHYDIISDLYDVIAFTENEHLKKDMFEKSARIETQNQKIAELLERNQRYVEQSNTMLEQRSDAFKSTATSSQVKVLQLEQEKVNLTSELSTQMAHLSSLQMELTGSRQREAETEDTAGNCCR</sequence>
<dbReference type="Proteomes" id="UP001174909">
    <property type="component" value="Unassembled WGS sequence"/>
</dbReference>
<feature type="region of interest" description="Disordered" evidence="7">
    <location>
        <begin position="390"/>
        <end position="412"/>
    </location>
</feature>
<evidence type="ECO:0000259" key="8">
    <source>
        <dbReference type="PROSITE" id="PS50059"/>
    </source>
</evidence>
<protein>
    <recommendedName>
        <fullName evidence="2 5">peptidylprolyl isomerase</fullName>
        <ecNumber evidence="2 5">5.2.1.8</ecNumber>
    </recommendedName>
</protein>
<dbReference type="PANTHER" id="PTHR44927:SF1">
    <property type="entry name" value="FK506-BINDING PROTEIN 15"/>
    <property type="match status" value="1"/>
</dbReference>
<evidence type="ECO:0000256" key="5">
    <source>
        <dbReference type="PROSITE-ProRule" id="PRU00277"/>
    </source>
</evidence>
<dbReference type="PROSITE" id="PS50059">
    <property type="entry name" value="FKBP_PPIASE"/>
    <property type="match status" value="1"/>
</dbReference>
<feature type="domain" description="PPIase FKBP-type" evidence="8">
    <location>
        <begin position="188"/>
        <end position="279"/>
    </location>
</feature>
<evidence type="ECO:0000256" key="4">
    <source>
        <dbReference type="ARBA" id="ARBA00023235"/>
    </source>
</evidence>
<gene>
    <name evidence="9" type="ORF">GBAR_LOCUS21111</name>
</gene>
<evidence type="ECO:0000256" key="2">
    <source>
        <dbReference type="ARBA" id="ARBA00013194"/>
    </source>
</evidence>
<reference evidence="9" key="1">
    <citation type="submission" date="2023-03" db="EMBL/GenBank/DDBJ databases">
        <authorList>
            <person name="Steffen K."/>
            <person name="Cardenas P."/>
        </authorList>
    </citation>
    <scope>NUCLEOTIDE SEQUENCE</scope>
</reference>
<dbReference type="Pfam" id="PF00254">
    <property type="entry name" value="FKBP_C"/>
    <property type="match status" value="1"/>
</dbReference>
<dbReference type="EMBL" id="CASHTH010002958">
    <property type="protein sequence ID" value="CAI8037743.1"/>
    <property type="molecule type" value="Genomic_DNA"/>
</dbReference>
<feature type="coiled-coil region" evidence="6">
    <location>
        <begin position="665"/>
        <end position="692"/>
    </location>
</feature>
<keyword evidence="3 5" id="KW-0697">Rotamase</keyword>
<comment type="catalytic activity">
    <reaction evidence="1 5">
        <text>[protein]-peptidylproline (omega=180) = [protein]-peptidylproline (omega=0)</text>
        <dbReference type="Rhea" id="RHEA:16237"/>
        <dbReference type="Rhea" id="RHEA-COMP:10747"/>
        <dbReference type="Rhea" id="RHEA-COMP:10748"/>
        <dbReference type="ChEBI" id="CHEBI:83833"/>
        <dbReference type="ChEBI" id="CHEBI:83834"/>
        <dbReference type="EC" id="5.2.1.8"/>
    </reaction>
</comment>
<evidence type="ECO:0000313" key="10">
    <source>
        <dbReference type="Proteomes" id="UP001174909"/>
    </source>
</evidence>
<feature type="compositionally biased region" description="Polar residues" evidence="7">
    <location>
        <begin position="294"/>
        <end position="304"/>
    </location>
</feature>
<dbReference type="Gene3D" id="3.10.50.40">
    <property type="match status" value="1"/>
</dbReference>
<dbReference type="SUPFAM" id="SSF54534">
    <property type="entry name" value="FKBP-like"/>
    <property type="match status" value="1"/>
</dbReference>
<keyword evidence="6" id="KW-0175">Coiled coil</keyword>
<dbReference type="Pfam" id="PF23649">
    <property type="entry name" value="FKBP15"/>
    <property type="match status" value="1"/>
</dbReference>
<organism evidence="9 10">
    <name type="scientific">Geodia barretti</name>
    <name type="common">Barrett's horny sponge</name>
    <dbReference type="NCBI Taxonomy" id="519541"/>
    <lineage>
        <taxon>Eukaryota</taxon>
        <taxon>Metazoa</taxon>
        <taxon>Porifera</taxon>
        <taxon>Demospongiae</taxon>
        <taxon>Heteroscleromorpha</taxon>
        <taxon>Tetractinellida</taxon>
        <taxon>Astrophorina</taxon>
        <taxon>Geodiidae</taxon>
        <taxon>Geodia</taxon>
    </lineage>
</organism>
<dbReference type="AlphaFoldDB" id="A0AA35SYJ8"/>
<evidence type="ECO:0000256" key="3">
    <source>
        <dbReference type="ARBA" id="ARBA00023110"/>
    </source>
</evidence>
<evidence type="ECO:0000256" key="6">
    <source>
        <dbReference type="SAM" id="Coils"/>
    </source>
</evidence>
<feature type="region of interest" description="Disordered" evidence="7">
    <location>
        <begin position="1"/>
        <end position="21"/>
    </location>
</feature>
<keyword evidence="4 5" id="KW-0413">Isomerase</keyword>
<evidence type="ECO:0000313" key="9">
    <source>
        <dbReference type="EMBL" id="CAI8037743.1"/>
    </source>
</evidence>
<feature type="region of interest" description="Disordered" evidence="7">
    <location>
        <begin position="329"/>
        <end position="373"/>
    </location>
</feature>
<dbReference type="GO" id="GO:0003755">
    <property type="term" value="F:peptidyl-prolyl cis-trans isomerase activity"/>
    <property type="evidence" value="ECO:0007669"/>
    <property type="project" value="UniProtKB-KW"/>
</dbReference>
<evidence type="ECO:0000256" key="1">
    <source>
        <dbReference type="ARBA" id="ARBA00000971"/>
    </source>
</evidence>
<accession>A0AA35SYJ8</accession>
<dbReference type="EC" id="5.2.1.8" evidence="2 5"/>
<feature type="region of interest" description="Disordered" evidence="7">
    <location>
        <begin position="33"/>
        <end position="61"/>
    </location>
</feature>
<feature type="compositionally biased region" description="Low complexity" evidence="7">
    <location>
        <begin position="402"/>
        <end position="411"/>
    </location>
</feature>
<feature type="region of interest" description="Disordered" evidence="7">
    <location>
        <begin position="282"/>
        <end position="309"/>
    </location>
</feature>
<dbReference type="InterPro" id="IPR046357">
    <property type="entry name" value="PPIase_dom_sf"/>
</dbReference>
<name>A0AA35SYJ8_GEOBA</name>
<dbReference type="InterPro" id="IPR001179">
    <property type="entry name" value="PPIase_FKBP_dom"/>
</dbReference>
<keyword evidence="10" id="KW-1185">Reference proteome</keyword>
<proteinExistence type="predicted"/>
<evidence type="ECO:0000256" key="7">
    <source>
        <dbReference type="SAM" id="MobiDB-lite"/>
    </source>
</evidence>
<dbReference type="InterPro" id="IPR056598">
    <property type="entry name" value="FKBP-15_dom"/>
</dbReference>
<comment type="caution">
    <text evidence="9">The sequence shown here is derived from an EMBL/GenBank/DDBJ whole genome shotgun (WGS) entry which is preliminary data.</text>
</comment>
<dbReference type="PANTHER" id="PTHR44927">
    <property type="entry name" value="FK506-BINDING PROTEIN 15"/>
    <property type="match status" value="1"/>
</dbReference>